<accession>A0A1V1PGA2</accession>
<feature type="transmembrane region" description="Helical" evidence="4">
    <location>
        <begin position="54"/>
        <end position="74"/>
    </location>
</feature>
<evidence type="ECO:0000313" key="6">
    <source>
        <dbReference type="EMBL" id="ETR73808.1"/>
    </source>
</evidence>
<dbReference type="InterPro" id="IPR016035">
    <property type="entry name" value="Acyl_Trfase/lysoPLipase"/>
</dbReference>
<dbReference type="Pfam" id="PF01734">
    <property type="entry name" value="Patatin"/>
    <property type="match status" value="1"/>
</dbReference>
<dbReference type="InterPro" id="IPR002641">
    <property type="entry name" value="PNPLA_dom"/>
</dbReference>
<evidence type="ECO:0000259" key="5">
    <source>
        <dbReference type="Pfam" id="PF01734"/>
    </source>
</evidence>
<proteinExistence type="predicted"/>
<keyword evidence="3" id="KW-0443">Lipid metabolism</keyword>
<evidence type="ECO:0000256" key="2">
    <source>
        <dbReference type="ARBA" id="ARBA00022963"/>
    </source>
</evidence>
<name>A0A1V1PGA2_9BACT</name>
<feature type="domain" description="PNPLA" evidence="5">
    <location>
        <begin position="22"/>
        <end position="277"/>
    </location>
</feature>
<evidence type="ECO:0000256" key="3">
    <source>
        <dbReference type="ARBA" id="ARBA00023098"/>
    </source>
</evidence>
<evidence type="ECO:0000256" key="1">
    <source>
        <dbReference type="ARBA" id="ARBA00022801"/>
    </source>
</evidence>
<keyword evidence="1" id="KW-0378">Hydrolase</keyword>
<dbReference type="GO" id="GO:0016787">
    <property type="term" value="F:hydrolase activity"/>
    <property type="evidence" value="ECO:0007669"/>
    <property type="project" value="UniProtKB-KW"/>
</dbReference>
<dbReference type="GO" id="GO:0016042">
    <property type="term" value="P:lipid catabolic process"/>
    <property type="evidence" value="ECO:0007669"/>
    <property type="project" value="UniProtKB-KW"/>
</dbReference>
<gene>
    <name evidence="6" type="ORF">OMM_00665</name>
</gene>
<keyword evidence="4" id="KW-0472">Membrane</keyword>
<keyword evidence="4" id="KW-1133">Transmembrane helix</keyword>
<keyword evidence="2" id="KW-0442">Lipid degradation</keyword>
<reference evidence="7" key="1">
    <citation type="submission" date="2012-11" db="EMBL/GenBank/DDBJ databases">
        <authorList>
            <person name="Lucero-Rivera Y.E."/>
            <person name="Tovar-Ramirez D."/>
        </authorList>
    </citation>
    <scope>NUCLEOTIDE SEQUENCE [LARGE SCALE GENOMIC DNA]</scope>
    <source>
        <strain evidence="7">Araruama</strain>
    </source>
</reference>
<sequence>MGITFVQKSDLNNPKPNPKIALVLSGGAVSGGAFKLGGLNALSNFMINQNIRDFDIYVGVSAGSIISILLANGVPTSEISKSMSGRKGMLDPIMASEFYYFNYKEFISKPLMMFGDLVTRFPRAVYHFLKTNNLFQSEFRRRLLTALANPIYDNIEAVFSMAAEADLDSQHNASIPWGYIPNGIFNTDNFEKSIRNNLERNRLCNDFKELYKQRGKRLYIAATKLDTAQRVIFGPDEINTVTISKSMQASIAVPLFYKPVRIDGSDYVDGGVIKTASMDIAIDKGADLVICYNPFRPINFEIYSEREQRKHRLNIADDGLYALINQVFRTLLHTRLMHGMEYYRTDPKFKGDIILIEPTDYDHKFFDMNPLAFWERRKAAKRGYESVKESISQNYELLQKILNAYGIVTSWEFAQDPEEMYRQQQNLKIN</sequence>
<organism evidence="6 7">
    <name type="scientific">Candidatus Magnetoglobus multicellularis str. Araruama</name>
    <dbReference type="NCBI Taxonomy" id="890399"/>
    <lineage>
        <taxon>Bacteria</taxon>
        <taxon>Pseudomonadati</taxon>
        <taxon>Thermodesulfobacteriota</taxon>
        <taxon>Desulfobacteria</taxon>
        <taxon>Desulfobacterales</taxon>
        <taxon>Desulfobacteraceae</taxon>
        <taxon>Candidatus Magnetoglobus</taxon>
    </lineage>
</organism>
<dbReference type="InterPro" id="IPR050301">
    <property type="entry name" value="NTE"/>
</dbReference>
<dbReference type="Gene3D" id="3.40.1090.10">
    <property type="entry name" value="Cytosolic phospholipase A2 catalytic domain"/>
    <property type="match status" value="1"/>
</dbReference>
<comment type="caution">
    <text evidence="6">The sequence shown here is derived from an EMBL/GenBank/DDBJ whole genome shotgun (WGS) entry which is preliminary data.</text>
</comment>
<dbReference type="PANTHER" id="PTHR14226:SF57">
    <property type="entry name" value="BLR7027 PROTEIN"/>
    <property type="match status" value="1"/>
</dbReference>
<feature type="transmembrane region" description="Helical" evidence="4">
    <location>
        <begin position="20"/>
        <end position="42"/>
    </location>
</feature>
<keyword evidence="4" id="KW-0812">Transmembrane</keyword>
<dbReference type="SUPFAM" id="SSF52151">
    <property type="entry name" value="FabD/lysophospholipase-like"/>
    <property type="match status" value="1"/>
</dbReference>
<dbReference type="PANTHER" id="PTHR14226">
    <property type="entry name" value="NEUROPATHY TARGET ESTERASE/SWISS CHEESE D.MELANOGASTER"/>
    <property type="match status" value="1"/>
</dbReference>
<protein>
    <submittedName>
        <fullName evidence="6">Phospholipase</fullName>
    </submittedName>
</protein>
<dbReference type="AlphaFoldDB" id="A0A1V1PGA2"/>
<dbReference type="Proteomes" id="UP000189670">
    <property type="component" value="Unassembled WGS sequence"/>
</dbReference>
<evidence type="ECO:0000313" key="7">
    <source>
        <dbReference type="Proteomes" id="UP000189670"/>
    </source>
</evidence>
<evidence type="ECO:0000256" key="4">
    <source>
        <dbReference type="SAM" id="Phobius"/>
    </source>
</evidence>
<dbReference type="EMBL" id="ATBP01000037">
    <property type="protein sequence ID" value="ETR73808.1"/>
    <property type="molecule type" value="Genomic_DNA"/>
</dbReference>